<dbReference type="PROSITE" id="PS51892">
    <property type="entry name" value="SUBTILASE"/>
    <property type="match status" value="1"/>
</dbReference>
<dbReference type="InterPro" id="IPR015500">
    <property type="entry name" value="Peptidase_S8_subtilisin-rel"/>
</dbReference>
<name>A0A7X6D1W5_9ACTN</name>
<dbReference type="EMBL" id="JAAVJD010000087">
    <property type="protein sequence ID" value="NJQ06488.1"/>
    <property type="molecule type" value="Genomic_DNA"/>
</dbReference>
<dbReference type="InterPro" id="IPR050131">
    <property type="entry name" value="Peptidase_S8_subtilisin-like"/>
</dbReference>
<dbReference type="PRINTS" id="PR00723">
    <property type="entry name" value="SUBTILISIN"/>
</dbReference>
<evidence type="ECO:0000256" key="4">
    <source>
        <dbReference type="ARBA" id="ARBA00022825"/>
    </source>
</evidence>
<evidence type="ECO:0000313" key="11">
    <source>
        <dbReference type="Proteomes" id="UP000578686"/>
    </source>
</evidence>
<feature type="domain" description="Peptidase S8/S53" evidence="9">
    <location>
        <begin position="218"/>
        <end position="474"/>
    </location>
</feature>
<evidence type="ECO:0000256" key="3">
    <source>
        <dbReference type="ARBA" id="ARBA00022801"/>
    </source>
</evidence>
<dbReference type="Pfam" id="PF00082">
    <property type="entry name" value="Peptidase_S8"/>
    <property type="match status" value="1"/>
</dbReference>
<gene>
    <name evidence="10" type="ORF">HCN56_13075</name>
</gene>
<dbReference type="InterPro" id="IPR013783">
    <property type="entry name" value="Ig-like_fold"/>
</dbReference>
<keyword evidence="3 6" id="KW-0378">Hydrolase</keyword>
<feature type="active site" description="Charge relay system" evidence="5 6">
    <location>
        <position position="438"/>
    </location>
</feature>
<dbReference type="AlphaFoldDB" id="A0A7X6D1W5"/>
<evidence type="ECO:0000256" key="7">
    <source>
        <dbReference type="RuleBase" id="RU003355"/>
    </source>
</evidence>
<reference evidence="10 11" key="1">
    <citation type="submission" date="2020-03" db="EMBL/GenBank/DDBJ databases">
        <title>Draft genome of Streptomyces sp. ventii, isolated from the Axial Seamount in the Pacific Ocean, and resequencing of the two type strains Streptomyces lonarensis strain NCL 716 and Streptomyces bohaiensis strain 11A07.</title>
        <authorList>
            <person name="Loughran R.M."/>
            <person name="Pfannmuller K.M."/>
            <person name="Wasson B.J."/>
            <person name="Deadmond M.C."/>
            <person name="Paddock B.E."/>
            <person name="Koyack M.J."/>
            <person name="Gallegos D.A."/>
            <person name="Mitchell E.A."/>
            <person name="Ushijima B."/>
            <person name="Saw J.H."/>
            <person name="Mcphail K.L."/>
            <person name="Videau P."/>
        </authorList>
    </citation>
    <scope>NUCLEOTIDE SEQUENCE [LARGE SCALE GENOMIC DNA]</scope>
    <source>
        <strain evidence="10 11">NCL716</strain>
    </source>
</reference>
<feature type="chain" id="PRO_5030736258" evidence="8">
    <location>
        <begin position="23"/>
        <end position="1092"/>
    </location>
</feature>
<dbReference type="GO" id="GO:0005975">
    <property type="term" value="P:carbohydrate metabolic process"/>
    <property type="evidence" value="ECO:0007669"/>
    <property type="project" value="UniProtKB-ARBA"/>
</dbReference>
<dbReference type="PANTHER" id="PTHR43806">
    <property type="entry name" value="PEPTIDASE S8"/>
    <property type="match status" value="1"/>
</dbReference>
<dbReference type="Gene3D" id="3.40.50.200">
    <property type="entry name" value="Peptidase S8/S53 domain"/>
    <property type="match status" value="1"/>
</dbReference>
<keyword evidence="2 6" id="KW-0645">Protease</keyword>
<evidence type="ECO:0000256" key="8">
    <source>
        <dbReference type="SAM" id="SignalP"/>
    </source>
</evidence>
<dbReference type="InterPro" id="IPR036852">
    <property type="entry name" value="Peptidase_S8/S53_dom_sf"/>
</dbReference>
<dbReference type="InterPro" id="IPR023828">
    <property type="entry name" value="Peptidase_S8_Ser-AS"/>
</dbReference>
<dbReference type="Proteomes" id="UP000578686">
    <property type="component" value="Unassembled WGS sequence"/>
</dbReference>
<evidence type="ECO:0000256" key="2">
    <source>
        <dbReference type="ARBA" id="ARBA00022670"/>
    </source>
</evidence>
<evidence type="ECO:0000256" key="1">
    <source>
        <dbReference type="ARBA" id="ARBA00011073"/>
    </source>
</evidence>
<dbReference type="Gene3D" id="2.60.40.10">
    <property type="entry name" value="Immunoglobulins"/>
    <property type="match status" value="1"/>
</dbReference>
<dbReference type="PROSITE" id="PS00137">
    <property type="entry name" value="SUBTILASE_HIS"/>
    <property type="match status" value="1"/>
</dbReference>
<evidence type="ECO:0000256" key="5">
    <source>
        <dbReference type="PIRSR" id="PIRSR615500-1"/>
    </source>
</evidence>
<dbReference type="PROSITE" id="PS00138">
    <property type="entry name" value="SUBTILASE_SER"/>
    <property type="match status" value="1"/>
</dbReference>
<dbReference type="InterPro" id="IPR022398">
    <property type="entry name" value="Peptidase_S8_His-AS"/>
</dbReference>
<keyword evidence="4 6" id="KW-0720">Serine protease</keyword>
<organism evidence="10 11">
    <name type="scientific">Streptomyces lonarensis</name>
    <dbReference type="NCBI Taxonomy" id="700599"/>
    <lineage>
        <taxon>Bacteria</taxon>
        <taxon>Bacillati</taxon>
        <taxon>Actinomycetota</taxon>
        <taxon>Actinomycetes</taxon>
        <taxon>Kitasatosporales</taxon>
        <taxon>Streptomycetaceae</taxon>
        <taxon>Streptomyces</taxon>
    </lineage>
</organism>
<keyword evidence="11" id="KW-1185">Reference proteome</keyword>
<keyword evidence="8" id="KW-0732">Signal</keyword>
<evidence type="ECO:0000259" key="9">
    <source>
        <dbReference type="Pfam" id="PF00082"/>
    </source>
</evidence>
<dbReference type="PANTHER" id="PTHR43806:SF11">
    <property type="entry name" value="CEREVISIN-RELATED"/>
    <property type="match status" value="1"/>
</dbReference>
<proteinExistence type="inferred from homology"/>
<dbReference type="InterPro" id="IPR000209">
    <property type="entry name" value="Peptidase_S8/S53_dom"/>
</dbReference>
<feature type="active site" description="Charge relay system" evidence="5 6">
    <location>
        <position position="259"/>
    </location>
</feature>
<evidence type="ECO:0000256" key="6">
    <source>
        <dbReference type="PROSITE-ProRule" id="PRU01240"/>
    </source>
</evidence>
<comment type="similarity">
    <text evidence="1 6 7">Belongs to the peptidase S8 family.</text>
</comment>
<dbReference type="InterPro" id="IPR023827">
    <property type="entry name" value="Peptidase_S8_Asp-AS"/>
</dbReference>
<feature type="active site" description="Charge relay system" evidence="5 6">
    <location>
        <position position="227"/>
    </location>
</feature>
<dbReference type="PROSITE" id="PS00136">
    <property type="entry name" value="SUBTILASE_ASP"/>
    <property type="match status" value="1"/>
</dbReference>
<dbReference type="SUPFAM" id="SSF52743">
    <property type="entry name" value="Subtilisin-like"/>
    <property type="match status" value="1"/>
</dbReference>
<sequence>MAATASAIAVALAAGLGGGAAAAPPGSAAGVPLSVSAQGAAVTLLTGDRVVLAADGTVASIHPAPGREDIPVRVLETDEATLVVPRDAVALIADGTLDRALFDVGELSRPQYEQFAGTPLIVSYEDGSTAARSELRAEPDVELRAALESVEADAVTLAEESGASVWETLTATAAEGDSALAAAPGIATVSLDRIVRSTLDTSTAQVGAPAAWAEGLDGSGVTIAVLDTGIAANHGDFDDKVKLAENFTDAPNTDDLNGHGTHVASTAAGTGARSDGTYRGVAPGADLLNGKVLDDEGFGLESWIIEGMEWAADSGADIINMSLGGQAPRGADPMAEAVDRISAETDVLFVIAAGNSGPRAGTVGTPAVADAALTIGSVTKDDEISEFSSVGPRASDGALKPELAAPGSDIGAAAAPGSYIESEGTPVADGYVAISGTSMAAPHVAGAAAVLAQQNPDWTGTQLKSALTSSAAALDGPAPIQQGTGRLDIERALTQRVTADTTTLDFGVLEFPADQAEPITREVTYRNGGAEDITLDLALTTTGPEDGPAPEGLFTLAADEVTVPAGGEATVAVTAAPAVTEGTVGHYGLFVTATGDDQQVRTAGTVELEPEYFDLTLDITGRDGGTDTSGEIYIEDLDAGMFIWADFVDGSFSERLPEGTYLFDVVSDHETDGDRTGVDFAVHPGLSVTADTTVDVALGEAREIDFVAPDGSTPDELVAGYSASRESGAGTGFATHLPALPEGLRTLSLGDAGPEVELIHFFTSLHGAEEDEPAYLHSTGAGFPTGLVNHATAEDMARVIVGAGSSAPGTTGIVSASPSTGMPPNGAVVDLPAEVTLLVQADAAEWNASLTQFTADGDYAVHYEGDQHHLKPGDAHEETLNIGVFGPSVGEWSGVFTFDNHLVGMVYHFSDGAGNDGEALSNGHTTLYRDGEVFAEFDRTAEYVESRVPEGEAEYRLVSTADRHDLGYAAVSTEVTVDWTFTAAPSGEFEQITGPLAVRYSPDLALDSTAPAKKKLTVPLTVTGGEAAFLTVEASFDQGESWEELKVHTKDTGDLVYVHNPAAGGSVSLRATAEDADGNRSVQTIIDAYLTR</sequence>
<dbReference type="GO" id="GO:0006508">
    <property type="term" value="P:proteolysis"/>
    <property type="evidence" value="ECO:0007669"/>
    <property type="project" value="UniProtKB-KW"/>
</dbReference>
<accession>A0A7X6D1W5</accession>
<feature type="signal peptide" evidence="8">
    <location>
        <begin position="1"/>
        <end position="22"/>
    </location>
</feature>
<protein>
    <submittedName>
        <fullName evidence="10">S8 family serine peptidase</fullName>
    </submittedName>
</protein>
<evidence type="ECO:0000313" key="10">
    <source>
        <dbReference type="EMBL" id="NJQ06488.1"/>
    </source>
</evidence>
<dbReference type="GO" id="GO:0004252">
    <property type="term" value="F:serine-type endopeptidase activity"/>
    <property type="evidence" value="ECO:0007669"/>
    <property type="project" value="UniProtKB-UniRule"/>
</dbReference>
<comment type="caution">
    <text evidence="10">The sequence shown here is derived from an EMBL/GenBank/DDBJ whole genome shotgun (WGS) entry which is preliminary data.</text>
</comment>
<dbReference type="RefSeq" id="WP_167970624.1">
    <property type="nucleotide sequence ID" value="NZ_BHZG01000136.1"/>
</dbReference>